<evidence type="ECO:0008006" key="3">
    <source>
        <dbReference type="Google" id="ProtNLM"/>
    </source>
</evidence>
<accession>A0ABN2ES40</accession>
<proteinExistence type="predicted"/>
<sequence>MSSQAETRSRAIGGRGDYADLAALAMQADRVGAGGNRDVIDLQPGALLLAGSGIQQDRNDRRVTSAAAGGGAFNGTLLGAGEGVGLAGLGGSGPFDADT</sequence>
<protein>
    <recommendedName>
        <fullName evidence="3">Calcium-binding protein</fullName>
    </recommendedName>
</protein>
<reference evidence="1 2" key="1">
    <citation type="journal article" date="2019" name="Int. J. Syst. Evol. Microbiol.">
        <title>The Global Catalogue of Microorganisms (GCM) 10K type strain sequencing project: providing services to taxonomists for standard genome sequencing and annotation.</title>
        <authorList>
            <consortium name="The Broad Institute Genomics Platform"/>
            <consortium name="The Broad Institute Genome Sequencing Center for Infectious Disease"/>
            <person name="Wu L."/>
            <person name="Ma J."/>
        </authorList>
    </citation>
    <scope>NUCLEOTIDE SEQUENCE [LARGE SCALE GENOMIC DNA]</scope>
    <source>
        <strain evidence="1 2">JCM 13929</strain>
    </source>
</reference>
<evidence type="ECO:0000313" key="2">
    <source>
        <dbReference type="Proteomes" id="UP001500064"/>
    </source>
</evidence>
<dbReference type="RefSeq" id="WP_346101406.1">
    <property type="nucleotide sequence ID" value="NZ_BAAAMU010000003.1"/>
</dbReference>
<organism evidence="1 2">
    <name type="scientific">Nonomuraea maheshkhaliensis</name>
    <dbReference type="NCBI Taxonomy" id="419590"/>
    <lineage>
        <taxon>Bacteria</taxon>
        <taxon>Bacillati</taxon>
        <taxon>Actinomycetota</taxon>
        <taxon>Actinomycetes</taxon>
        <taxon>Streptosporangiales</taxon>
        <taxon>Streptosporangiaceae</taxon>
        <taxon>Nonomuraea</taxon>
    </lineage>
</organism>
<name>A0ABN2ES40_9ACTN</name>
<comment type="caution">
    <text evidence="1">The sequence shown here is derived from an EMBL/GenBank/DDBJ whole genome shotgun (WGS) entry which is preliminary data.</text>
</comment>
<dbReference type="EMBL" id="BAAAMU010000003">
    <property type="protein sequence ID" value="GAA1613679.1"/>
    <property type="molecule type" value="Genomic_DNA"/>
</dbReference>
<gene>
    <name evidence="1" type="ORF">GCM10009733_007250</name>
</gene>
<dbReference type="Proteomes" id="UP001500064">
    <property type="component" value="Unassembled WGS sequence"/>
</dbReference>
<evidence type="ECO:0000313" key="1">
    <source>
        <dbReference type="EMBL" id="GAA1613679.1"/>
    </source>
</evidence>
<keyword evidence="2" id="KW-1185">Reference proteome</keyword>